<sequence length="278" mass="30296">MSFSEAVVRYRFPLLVLLLLLGGLSFSAFTSMAEVWYRDPNYSHGFLVPLISGYIVYRKAGILKDTPVVPDNRGILVVLAALLLFVAASLGTESFTMRVSLVVVLAGLVLFLFGREVFRIAAFPLAYLFFMVPLPYILYDSVAFPLKLFVAKYSVLFLKTAGIVVWREGNIIMFPAIVLEVADACSGIRSLLSLLALSVAFAYFAQPSLLKRAAVIASAVPIALFVNALRVIVTGILAHYWGGRAAEGFFHEFAGMAVFGLAVVLMILTGILVGRIGR</sequence>
<keyword evidence="4 8" id="KW-0812">Transmembrane</keyword>
<feature type="transmembrane region" description="Helical" evidence="8">
    <location>
        <begin position="42"/>
        <end position="60"/>
    </location>
</feature>
<dbReference type="AlphaFoldDB" id="A0A953J1X8"/>
<dbReference type="InterPro" id="IPR026392">
    <property type="entry name" value="Exo/Archaeosortase_dom"/>
</dbReference>
<comment type="caution">
    <text evidence="9">The sequence shown here is derived from an EMBL/GenBank/DDBJ whole genome shotgun (WGS) entry which is preliminary data.</text>
</comment>
<evidence type="ECO:0000256" key="7">
    <source>
        <dbReference type="ARBA" id="ARBA00023136"/>
    </source>
</evidence>
<dbReference type="EMBL" id="JAIOIV010000011">
    <property type="protein sequence ID" value="MBZ0154753.1"/>
    <property type="molecule type" value="Genomic_DNA"/>
</dbReference>
<keyword evidence="5" id="KW-0378">Hydrolase</keyword>
<gene>
    <name evidence="9" type="ORF">K8I29_00890</name>
</gene>
<protein>
    <submittedName>
        <fullName evidence="9">Exosortase/archaeosortase family protein</fullName>
    </submittedName>
</protein>
<feature type="transmembrane region" description="Helical" evidence="8">
    <location>
        <begin position="253"/>
        <end position="273"/>
    </location>
</feature>
<evidence type="ECO:0000256" key="4">
    <source>
        <dbReference type="ARBA" id="ARBA00022692"/>
    </source>
</evidence>
<evidence type="ECO:0000313" key="9">
    <source>
        <dbReference type="EMBL" id="MBZ0154753.1"/>
    </source>
</evidence>
<reference evidence="9" key="2">
    <citation type="submission" date="2021-08" db="EMBL/GenBank/DDBJ databases">
        <authorList>
            <person name="Dalcin Martins P."/>
        </authorList>
    </citation>
    <scope>NUCLEOTIDE SEQUENCE</scope>
    <source>
        <strain evidence="9">MAG_39</strain>
    </source>
</reference>
<comment type="subcellular location">
    <subcellularLocation>
        <location evidence="1">Cell membrane</location>
        <topology evidence="1">Multi-pass membrane protein</topology>
    </subcellularLocation>
</comment>
<keyword evidence="6 8" id="KW-1133">Transmembrane helix</keyword>
<dbReference type="NCBIfam" id="TIGR02602">
    <property type="entry name" value="8TM_EpsH"/>
    <property type="match status" value="1"/>
</dbReference>
<dbReference type="Proteomes" id="UP000705867">
    <property type="component" value="Unassembled WGS sequence"/>
</dbReference>
<reference evidence="9" key="1">
    <citation type="journal article" date="2021" name="bioRxiv">
        <title>Unraveling nitrogen, sulfur and carbon metabolic pathways and microbial community transcriptional responses to substrate deprivation and toxicity stresses in a bioreactor mimicking anoxic brackish coastal sediment conditions.</title>
        <authorList>
            <person name="Martins P.D."/>
            <person name="Echeveste M.J."/>
            <person name="Arshad A."/>
            <person name="Kurth J."/>
            <person name="Ouboter H."/>
            <person name="Jetten M.S.M."/>
            <person name="Welte C.U."/>
        </authorList>
    </citation>
    <scope>NUCLEOTIDE SEQUENCE</scope>
    <source>
        <strain evidence="9">MAG_39</strain>
    </source>
</reference>
<dbReference type="InterPro" id="IPR019127">
    <property type="entry name" value="Exosortase"/>
</dbReference>
<keyword evidence="3" id="KW-0645">Protease</keyword>
<feature type="transmembrane region" description="Helical" evidence="8">
    <location>
        <begin position="95"/>
        <end position="113"/>
    </location>
</feature>
<evidence type="ECO:0000256" key="1">
    <source>
        <dbReference type="ARBA" id="ARBA00004651"/>
    </source>
</evidence>
<dbReference type="GO" id="GO:0006508">
    <property type="term" value="P:proteolysis"/>
    <property type="evidence" value="ECO:0007669"/>
    <property type="project" value="UniProtKB-KW"/>
</dbReference>
<feature type="transmembrane region" description="Helical" evidence="8">
    <location>
        <begin position="72"/>
        <end position="89"/>
    </location>
</feature>
<evidence type="ECO:0000256" key="2">
    <source>
        <dbReference type="ARBA" id="ARBA00022475"/>
    </source>
</evidence>
<feature type="transmembrane region" description="Helical" evidence="8">
    <location>
        <begin position="120"/>
        <end position="139"/>
    </location>
</feature>
<dbReference type="NCBIfam" id="TIGR03109">
    <property type="entry name" value="exosort_XrtA"/>
    <property type="match status" value="1"/>
</dbReference>
<name>A0A953J1X8_9BACT</name>
<evidence type="ECO:0000256" key="8">
    <source>
        <dbReference type="SAM" id="Phobius"/>
    </source>
</evidence>
<dbReference type="GO" id="GO:0005886">
    <property type="term" value="C:plasma membrane"/>
    <property type="evidence" value="ECO:0007669"/>
    <property type="project" value="UniProtKB-SubCell"/>
</dbReference>
<proteinExistence type="predicted"/>
<feature type="transmembrane region" description="Helical" evidence="8">
    <location>
        <begin position="188"/>
        <end position="206"/>
    </location>
</feature>
<feature type="transmembrane region" description="Helical" evidence="8">
    <location>
        <begin position="213"/>
        <end position="241"/>
    </location>
</feature>
<dbReference type="NCBIfam" id="TIGR04178">
    <property type="entry name" value="exo_archaeo"/>
    <property type="match status" value="1"/>
</dbReference>
<organism evidence="9 10">
    <name type="scientific">Candidatus Nitrobium versatile</name>
    <dbReference type="NCBI Taxonomy" id="2884831"/>
    <lineage>
        <taxon>Bacteria</taxon>
        <taxon>Pseudomonadati</taxon>
        <taxon>Nitrospirota</taxon>
        <taxon>Nitrospiria</taxon>
        <taxon>Nitrospirales</taxon>
        <taxon>Nitrospiraceae</taxon>
        <taxon>Candidatus Nitrobium</taxon>
    </lineage>
</organism>
<dbReference type="GO" id="GO:0008233">
    <property type="term" value="F:peptidase activity"/>
    <property type="evidence" value="ECO:0007669"/>
    <property type="project" value="UniProtKB-KW"/>
</dbReference>
<keyword evidence="7 8" id="KW-0472">Membrane</keyword>
<evidence type="ECO:0000256" key="6">
    <source>
        <dbReference type="ARBA" id="ARBA00022989"/>
    </source>
</evidence>
<evidence type="ECO:0000313" key="10">
    <source>
        <dbReference type="Proteomes" id="UP000705867"/>
    </source>
</evidence>
<dbReference type="Pfam" id="PF09721">
    <property type="entry name" value="Exosortase_EpsH"/>
    <property type="match status" value="1"/>
</dbReference>
<evidence type="ECO:0000256" key="5">
    <source>
        <dbReference type="ARBA" id="ARBA00022801"/>
    </source>
</evidence>
<dbReference type="InterPro" id="IPR013426">
    <property type="entry name" value="EpsH-like"/>
</dbReference>
<accession>A0A953J1X8</accession>
<dbReference type="InterPro" id="IPR017540">
    <property type="entry name" value="Exosortase-1"/>
</dbReference>
<keyword evidence="2" id="KW-1003">Cell membrane</keyword>
<evidence type="ECO:0000256" key="3">
    <source>
        <dbReference type="ARBA" id="ARBA00022670"/>
    </source>
</evidence>